<dbReference type="InterPro" id="IPR045087">
    <property type="entry name" value="Cu-oxidase_fam"/>
</dbReference>
<dbReference type="Gene3D" id="2.60.40.420">
    <property type="entry name" value="Cupredoxins - blue copper proteins"/>
    <property type="match status" value="2"/>
</dbReference>
<dbReference type="CDD" id="cd04202">
    <property type="entry name" value="CuRO_D2_2dMcoN_like"/>
    <property type="match status" value="1"/>
</dbReference>
<dbReference type="Pfam" id="PF07732">
    <property type="entry name" value="Cu-oxidase_3"/>
    <property type="match status" value="1"/>
</dbReference>
<dbReference type="Pfam" id="PF07731">
    <property type="entry name" value="Cu-oxidase_2"/>
    <property type="match status" value="1"/>
</dbReference>
<evidence type="ECO:0000259" key="5">
    <source>
        <dbReference type="Pfam" id="PF07731"/>
    </source>
</evidence>
<keyword evidence="8" id="KW-1185">Reference proteome</keyword>
<proteinExistence type="predicted"/>
<comment type="caution">
    <text evidence="7">The sequence shown here is derived from an EMBL/GenBank/DDBJ whole genome shotgun (WGS) entry which is preliminary data.</text>
</comment>
<dbReference type="Proteomes" id="UP000608071">
    <property type="component" value="Unassembled WGS sequence"/>
</dbReference>
<evidence type="ECO:0000256" key="3">
    <source>
        <dbReference type="ARBA" id="ARBA00023008"/>
    </source>
</evidence>
<dbReference type="EMBL" id="JACSQL010000009">
    <property type="protein sequence ID" value="MBD7969957.1"/>
    <property type="molecule type" value="Genomic_DNA"/>
</dbReference>
<dbReference type="SUPFAM" id="SSF49503">
    <property type="entry name" value="Cupredoxins"/>
    <property type="match status" value="3"/>
</dbReference>
<reference evidence="7 8" key="1">
    <citation type="submission" date="2020-08" db="EMBL/GenBank/DDBJ databases">
        <title>A Genomic Blueprint of the Chicken Gut Microbiome.</title>
        <authorList>
            <person name="Gilroy R."/>
            <person name="Ravi A."/>
            <person name="Getino M."/>
            <person name="Pursley I."/>
            <person name="Horton D.L."/>
            <person name="Alikhan N.-F."/>
            <person name="Baker D."/>
            <person name="Gharbi K."/>
            <person name="Hall N."/>
            <person name="Watson M."/>
            <person name="Adriaenssens E.M."/>
            <person name="Foster-Nyarko E."/>
            <person name="Jarju S."/>
            <person name="Secka A."/>
            <person name="Antonio M."/>
            <person name="Oren A."/>
            <person name="Chaudhuri R."/>
            <person name="La Ragione R.M."/>
            <person name="Hildebrand F."/>
            <person name="Pallen M.J."/>
        </authorList>
    </citation>
    <scope>NUCLEOTIDE SEQUENCE [LARGE SCALE GENOMIC DNA]</scope>
    <source>
        <strain evidence="7 8">Sa2BVA9</strain>
    </source>
</reference>
<keyword evidence="1" id="KW-0479">Metal-binding</keyword>
<feature type="domain" description="Plastocyanin-like" evidence="5">
    <location>
        <begin position="237"/>
        <end position="328"/>
    </location>
</feature>
<dbReference type="InterPro" id="IPR000923">
    <property type="entry name" value="BlueCu_1"/>
</dbReference>
<dbReference type="InterPro" id="IPR011707">
    <property type="entry name" value="Cu-oxidase-like_N"/>
</dbReference>
<dbReference type="CDD" id="cd13921">
    <property type="entry name" value="Amicyanin"/>
    <property type="match status" value="1"/>
</dbReference>
<feature type="domain" description="Plastocyanin-like" evidence="6">
    <location>
        <begin position="89"/>
        <end position="188"/>
    </location>
</feature>
<dbReference type="PANTHER" id="PTHR11709">
    <property type="entry name" value="MULTI-COPPER OXIDASE"/>
    <property type="match status" value="1"/>
</dbReference>
<evidence type="ECO:0000259" key="4">
    <source>
        <dbReference type="Pfam" id="PF00127"/>
    </source>
</evidence>
<name>A0ABR8T2N0_9BACL</name>
<evidence type="ECO:0000259" key="6">
    <source>
        <dbReference type="Pfam" id="PF07732"/>
    </source>
</evidence>
<dbReference type="InterPro" id="IPR035668">
    <property type="entry name" value="Amicyanin"/>
</dbReference>
<dbReference type="PANTHER" id="PTHR11709:SF394">
    <property type="entry name" value="FI03373P-RELATED"/>
    <property type="match status" value="1"/>
</dbReference>
<evidence type="ECO:0000256" key="1">
    <source>
        <dbReference type="ARBA" id="ARBA00022723"/>
    </source>
</evidence>
<evidence type="ECO:0000313" key="8">
    <source>
        <dbReference type="Proteomes" id="UP000608071"/>
    </source>
</evidence>
<accession>A0ABR8T2N0</accession>
<sequence length="454" mass="50596">MRKIFNKFLYICLVSLLLALLFLPVVSPLFHEPAQAIPSSAAADPGQKDELPAVKQFHLYATDGTLALPDGTSVYVWGYSEKNEKGSATYPAPTLTVNEGDQVEVTLTNIGTAKKGIKRVGHTIHFHGLDTDQANDGVPHTSKDLLVGESFTYQFQAKHAGTYFYHCHVDTVEHLQMGMTGAFIVQAKDGIKTAWTSGPVFTKEYTFMLNEIDPVWHKAVEEGKKYDRTTFHPTYFTINGKAYPDTEKDPSTMIDGKLGDKVLVRLINTGYQAHSMHLHGFHFGVIASDGRPLASPLIKDTVNVGPGERYDLLITFDQDGSYPFHSHNIIDNTNNGIYPGGMHTMVQVTKDGKTPQGTNHHQHTEPIPEEIRDGITVVISDMRYSIPELKVKQGTTVTWINNDPMFHTVTSIDDQFDSRHIEPGKQYSYTFQEKGTFPYYCATHPSMEASVIVE</sequence>
<keyword evidence="2" id="KW-0560">Oxidoreductase</keyword>
<dbReference type="InterPro" id="IPR008972">
    <property type="entry name" value="Cupredoxin"/>
</dbReference>
<feature type="domain" description="Blue (type 1) copper" evidence="4">
    <location>
        <begin position="378"/>
        <end position="454"/>
    </location>
</feature>
<dbReference type="InterPro" id="IPR011706">
    <property type="entry name" value="Cu-oxidase_C"/>
</dbReference>
<evidence type="ECO:0000313" key="7">
    <source>
        <dbReference type="EMBL" id="MBD7969957.1"/>
    </source>
</evidence>
<organism evidence="7 8">
    <name type="scientific">Paenibacillus gallinarum</name>
    <dbReference type="NCBI Taxonomy" id="2762232"/>
    <lineage>
        <taxon>Bacteria</taxon>
        <taxon>Bacillati</taxon>
        <taxon>Bacillota</taxon>
        <taxon>Bacilli</taxon>
        <taxon>Bacillales</taxon>
        <taxon>Paenibacillaceae</taxon>
        <taxon>Paenibacillus</taxon>
    </lineage>
</organism>
<protein>
    <submittedName>
        <fullName evidence="7">Multicopper oxidase domain-containing protein</fullName>
    </submittedName>
</protein>
<keyword evidence="3" id="KW-0186">Copper</keyword>
<dbReference type="Pfam" id="PF00127">
    <property type="entry name" value="Copper-bind"/>
    <property type="match status" value="1"/>
</dbReference>
<gene>
    <name evidence="7" type="ORF">H9647_18005</name>
</gene>
<evidence type="ECO:0000256" key="2">
    <source>
        <dbReference type="ARBA" id="ARBA00023002"/>
    </source>
</evidence>